<dbReference type="AlphaFoldDB" id="A0AA86J1B1"/>
<protein>
    <submittedName>
        <fullName evidence="5">Glycine zipper 2TM domain-containing protein</fullName>
    </submittedName>
</protein>
<comment type="subcellular location">
    <subcellularLocation>
        <location evidence="1">Membrane</location>
    </subcellularLocation>
</comment>
<proteinExistence type="predicted"/>
<reference evidence="5 6" key="1">
    <citation type="submission" date="2023-10" db="EMBL/GenBank/DDBJ databases">
        <title>Complete Genome Sequence of Limnobacter thiooxidans CS-K2T, Isolated from freshwater lake sediments in Bavaria, Germany.</title>
        <authorList>
            <person name="Naruki M."/>
            <person name="Watanabe A."/>
            <person name="Warashina T."/>
            <person name="Morita T."/>
            <person name="Arakawa K."/>
        </authorList>
    </citation>
    <scope>NUCLEOTIDE SEQUENCE [LARGE SCALE GENOMIC DNA]</scope>
    <source>
        <strain evidence="5 6">CS-K2</strain>
    </source>
</reference>
<dbReference type="Proteomes" id="UP001329151">
    <property type="component" value="Chromosome"/>
</dbReference>
<dbReference type="Pfam" id="PF05433">
    <property type="entry name" value="Rick_17kDa_Anti"/>
    <property type="match status" value="1"/>
</dbReference>
<feature type="compositionally biased region" description="Basic and acidic residues" evidence="3">
    <location>
        <begin position="55"/>
        <end position="75"/>
    </location>
</feature>
<organism evidence="5 6">
    <name type="scientific">Limnobacter thiooxidans</name>
    <dbReference type="NCBI Taxonomy" id="131080"/>
    <lineage>
        <taxon>Bacteria</taxon>
        <taxon>Pseudomonadati</taxon>
        <taxon>Pseudomonadota</taxon>
        <taxon>Betaproteobacteria</taxon>
        <taxon>Burkholderiales</taxon>
        <taxon>Burkholderiaceae</taxon>
        <taxon>Limnobacter</taxon>
    </lineage>
</organism>
<evidence type="ECO:0000313" key="6">
    <source>
        <dbReference type="Proteomes" id="UP001329151"/>
    </source>
</evidence>
<gene>
    <name evidence="5" type="ORF">RGQ30_19540</name>
</gene>
<feature type="domain" description="Glycine zipper 2TM" evidence="4">
    <location>
        <begin position="117"/>
        <end position="158"/>
    </location>
</feature>
<dbReference type="KEGG" id="lto:RGQ30_19540"/>
<evidence type="ECO:0000259" key="4">
    <source>
        <dbReference type="Pfam" id="PF05433"/>
    </source>
</evidence>
<name>A0AA86J1B1_9BURK</name>
<evidence type="ECO:0000313" key="5">
    <source>
        <dbReference type="EMBL" id="BET26453.1"/>
    </source>
</evidence>
<dbReference type="InterPro" id="IPR051407">
    <property type="entry name" value="Bact_OM_lipoprot/Surf_antigen"/>
</dbReference>
<evidence type="ECO:0000256" key="2">
    <source>
        <dbReference type="ARBA" id="ARBA00023136"/>
    </source>
</evidence>
<dbReference type="EMBL" id="AP028947">
    <property type="protein sequence ID" value="BET26453.1"/>
    <property type="molecule type" value="Genomic_DNA"/>
</dbReference>
<dbReference type="RefSeq" id="WP_130556075.1">
    <property type="nucleotide sequence ID" value="NZ_AP028947.1"/>
</dbReference>
<dbReference type="PANTHER" id="PTHR35603">
    <property type="match status" value="1"/>
</dbReference>
<sequence>METKRTHPLIITAAVAVILASGIAIASMTGLLPNSQANMSDQEIAQMEEQARIEEEAKAEKEAKEEAKAKQEAAAKKAASKPVAAKPAPVQTAATCNTCGRVVEVRQRTIQGEGSGLGAVAGGVVGGLLGSQIGGGNGQKVATAAGVVGGAVLGNKIEKDRKASTQYDVVVQFDDGGSDVFSFSSLPNWQSGDRVKVVNGQITSNL</sequence>
<evidence type="ECO:0000256" key="3">
    <source>
        <dbReference type="SAM" id="MobiDB-lite"/>
    </source>
</evidence>
<keyword evidence="2" id="KW-0472">Membrane</keyword>
<dbReference type="PANTHER" id="PTHR35603:SF2">
    <property type="entry name" value="OUTER MEMBRANE LIPOPROTEIN"/>
    <property type="match status" value="1"/>
</dbReference>
<dbReference type="GO" id="GO:0019867">
    <property type="term" value="C:outer membrane"/>
    <property type="evidence" value="ECO:0007669"/>
    <property type="project" value="InterPro"/>
</dbReference>
<dbReference type="InterPro" id="IPR008816">
    <property type="entry name" value="Gly_zipper_2TM_dom"/>
</dbReference>
<accession>A0AA86J1B1</accession>
<feature type="compositionally biased region" description="Low complexity" evidence="3">
    <location>
        <begin position="76"/>
        <end position="86"/>
    </location>
</feature>
<keyword evidence="6" id="KW-1185">Reference proteome</keyword>
<evidence type="ECO:0000256" key="1">
    <source>
        <dbReference type="ARBA" id="ARBA00004370"/>
    </source>
</evidence>
<feature type="region of interest" description="Disordered" evidence="3">
    <location>
        <begin position="55"/>
        <end position="86"/>
    </location>
</feature>